<name>A0ABT7QQ99_9BACT</name>
<dbReference type="Proteomes" id="UP001169066">
    <property type="component" value="Unassembled WGS sequence"/>
</dbReference>
<evidence type="ECO:0000313" key="2">
    <source>
        <dbReference type="Proteomes" id="UP001169066"/>
    </source>
</evidence>
<sequence length="64" mass="7539">MEIYTQYTYEKRWQKTSEKDALRMIAEEMPETDPESTLKYIISQIEKGKIITLGECRFSSKAIS</sequence>
<reference evidence="1" key="1">
    <citation type="submission" date="2023-01" db="EMBL/GenBank/DDBJ databases">
        <title>Sulfurovum sp. XTW-4 genome assembly.</title>
        <authorList>
            <person name="Wang J."/>
        </authorList>
    </citation>
    <scope>NUCLEOTIDE SEQUENCE</scope>
    <source>
        <strain evidence="1">XTW-4</strain>
    </source>
</reference>
<protein>
    <submittedName>
        <fullName evidence="1">Uncharacterized protein</fullName>
    </submittedName>
</protein>
<comment type="caution">
    <text evidence="1">The sequence shown here is derived from an EMBL/GenBank/DDBJ whole genome shotgun (WGS) entry which is preliminary data.</text>
</comment>
<dbReference type="RefSeq" id="WP_289401391.1">
    <property type="nucleotide sequence ID" value="NZ_JAQIBC010000002.1"/>
</dbReference>
<keyword evidence="2" id="KW-1185">Reference proteome</keyword>
<proteinExistence type="predicted"/>
<dbReference type="EMBL" id="JAQIBC010000002">
    <property type="protein sequence ID" value="MDM5263280.1"/>
    <property type="molecule type" value="Genomic_DNA"/>
</dbReference>
<gene>
    <name evidence="1" type="ORF">PF327_03645</name>
</gene>
<accession>A0ABT7QQ99</accession>
<evidence type="ECO:0000313" key="1">
    <source>
        <dbReference type="EMBL" id="MDM5263280.1"/>
    </source>
</evidence>
<organism evidence="1 2">
    <name type="scientific">Sulfurovum xiamenensis</name>
    <dbReference type="NCBI Taxonomy" id="3019066"/>
    <lineage>
        <taxon>Bacteria</taxon>
        <taxon>Pseudomonadati</taxon>
        <taxon>Campylobacterota</taxon>
        <taxon>Epsilonproteobacteria</taxon>
        <taxon>Campylobacterales</taxon>
        <taxon>Sulfurovaceae</taxon>
        <taxon>Sulfurovum</taxon>
    </lineage>
</organism>